<evidence type="ECO:0000256" key="3">
    <source>
        <dbReference type="ARBA" id="ARBA00023002"/>
    </source>
</evidence>
<evidence type="ECO:0000256" key="4">
    <source>
        <dbReference type="ARBA" id="ARBA00023004"/>
    </source>
</evidence>
<dbReference type="PANTHER" id="PTHR10543">
    <property type="entry name" value="BETA-CAROTENE DIOXYGENASE"/>
    <property type="match status" value="1"/>
</dbReference>
<dbReference type="GO" id="GO:0016121">
    <property type="term" value="P:carotene catabolic process"/>
    <property type="evidence" value="ECO:0007669"/>
    <property type="project" value="TreeGrafter"/>
</dbReference>
<name>A0A7I8VYK1_9ANNE</name>
<evidence type="ECO:0000313" key="8">
    <source>
        <dbReference type="Proteomes" id="UP000549394"/>
    </source>
</evidence>
<feature type="binding site" evidence="5">
    <location>
        <position position="304"/>
    </location>
    <ligand>
        <name>Fe cation</name>
        <dbReference type="ChEBI" id="CHEBI:24875"/>
        <note>catalytic</note>
    </ligand>
</feature>
<dbReference type="EMBL" id="CAJFCJ010000013">
    <property type="protein sequence ID" value="CAD5120844.1"/>
    <property type="molecule type" value="Genomic_DNA"/>
</dbReference>
<dbReference type="GO" id="GO:0010436">
    <property type="term" value="F:carotenoid dioxygenase activity"/>
    <property type="evidence" value="ECO:0007669"/>
    <property type="project" value="TreeGrafter"/>
</dbReference>
<proteinExistence type="inferred from homology"/>
<dbReference type="GO" id="GO:0046872">
    <property type="term" value="F:metal ion binding"/>
    <property type="evidence" value="ECO:0007669"/>
    <property type="project" value="UniProtKB-KW"/>
</dbReference>
<evidence type="ECO:0000256" key="5">
    <source>
        <dbReference type="PIRSR" id="PIRSR604294-1"/>
    </source>
</evidence>
<feature type="signal peptide" evidence="6">
    <location>
        <begin position="1"/>
        <end position="15"/>
    </location>
</feature>
<dbReference type="InterPro" id="IPR004294">
    <property type="entry name" value="Carotenoid_Oase"/>
</dbReference>
<keyword evidence="4 5" id="KW-0408">Iron</keyword>
<dbReference type="PANTHER" id="PTHR10543:SF24">
    <property type="entry name" value="CAROTENOID ISOMEROOXYGENASE"/>
    <property type="match status" value="1"/>
</dbReference>
<keyword evidence="8" id="KW-1185">Reference proteome</keyword>
<dbReference type="Pfam" id="PF03055">
    <property type="entry name" value="RPE65"/>
    <property type="match status" value="1"/>
</dbReference>
<keyword evidence="3" id="KW-0560">Oxidoreductase</keyword>
<accession>A0A7I8VYK1</accession>
<evidence type="ECO:0000256" key="1">
    <source>
        <dbReference type="ARBA" id="ARBA00006787"/>
    </source>
</evidence>
<keyword evidence="6" id="KW-0732">Signal</keyword>
<comment type="similarity">
    <text evidence="1">Belongs to the carotenoid oxygenase family.</text>
</comment>
<dbReference type="Proteomes" id="UP000549394">
    <property type="component" value="Unassembled WGS sequence"/>
</dbReference>
<comment type="cofactor">
    <cofactor evidence="5">
        <name>Fe(2+)</name>
        <dbReference type="ChEBI" id="CHEBI:29033"/>
    </cofactor>
    <text evidence="5">Binds 1 Fe(2+) ion per subunit.</text>
</comment>
<keyword evidence="2 5" id="KW-0479">Metal-binding</keyword>
<gene>
    <name evidence="7" type="ORF">DGYR_LOCUS8870</name>
</gene>
<evidence type="ECO:0000256" key="6">
    <source>
        <dbReference type="SAM" id="SignalP"/>
    </source>
</evidence>
<dbReference type="AlphaFoldDB" id="A0A7I8VYK1"/>
<sequence length="494" mass="57212">MLVKIIYLLLLTAWAKEYDKAFDLLFTSNVKEFDEITVHFQKPLPTWLLNKKLIRIGAGCFGMGDRKFHHVFDGFGKMHIWNLKPNRTTFSAKFVRTRTFVDSEKRNTVSPLYTLFDDTVPRQSLIDRLRSLFNGPDNVNVNIVKFGDDYLAISDFWSKYVIDIDRGETLFRTSPDFLHRSIISRRIPLLSSSHPIQGVNIVTEINPFGLNYVHLVQIKSAREVVNLLSIPVDEAPYIHSFSLTSNYAIIVANPVSISISKLFETLNPSKSIIWRENGESDVYVVDLRTLQYRKYRTEGKFMLHHVNAFEYNDAIIFDTTTYKSFTLIHDYQLDTLRNSTVRNKITDLPSLKRYTIDLKSGIVKHKLLSNRRPYQGLEMPVINELYRFKSYCFIYGISFKSDNIQFSNVTLIKVDICGKGRDRIWELNGHIPSEPWFVHHPNRRAEDDGLLFSVISDGIRLRSYLAVFNATTLTLVNTSPTPTLVPMMFHGYHE</sequence>
<organism evidence="7 8">
    <name type="scientific">Dimorphilus gyrociliatus</name>
    <dbReference type="NCBI Taxonomy" id="2664684"/>
    <lineage>
        <taxon>Eukaryota</taxon>
        <taxon>Metazoa</taxon>
        <taxon>Spiralia</taxon>
        <taxon>Lophotrochozoa</taxon>
        <taxon>Annelida</taxon>
        <taxon>Polychaeta</taxon>
        <taxon>Polychaeta incertae sedis</taxon>
        <taxon>Dinophilidae</taxon>
        <taxon>Dimorphilus</taxon>
    </lineage>
</organism>
<feature type="binding site" evidence="5">
    <location>
        <position position="490"/>
    </location>
    <ligand>
        <name>Fe cation</name>
        <dbReference type="ChEBI" id="CHEBI:24875"/>
        <note>catalytic</note>
    </ligand>
</feature>
<dbReference type="OrthoDB" id="407010at2759"/>
<feature type="chain" id="PRO_5029768832" evidence="6">
    <location>
        <begin position="16"/>
        <end position="494"/>
    </location>
</feature>
<comment type="caution">
    <text evidence="7">The sequence shown here is derived from an EMBL/GenBank/DDBJ whole genome shotgun (WGS) entry which is preliminary data.</text>
</comment>
<evidence type="ECO:0000313" key="7">
    <source>
        <dbReference type="EMBL" id="CAD5120844.1"/>
    </source>
</evidence>
<evidence type="ECO:0000256" key="2">
    <source>
        <dbReference type="ARBA" id="ARBA00022723"/>
    </source>
</evidence>
<protein>
    <submittedName>
        <fullName evidence="7">Uncharacterized protein</fullName>
    </submittedName>
</protein>
<feature type="binding site" evidence="5">
    <location>
        <position position="194"/>
    </location>
    <ligand>
        <name>Fe cation</name>
        <dbReference type="ChEBI" id="CHEBI:24875"/>
        <note>catalytic</note>
    </ligand>
</feature>
<dbReference type="GO" id="GO:0003834">
    <property type="term" value="F:beta-carotene 15,15'-dioxygenase activity"/>
    <property type="evidence" value="ECO:0007669"/>
    <property type="project" value="TreeGrafter"/>
</dbReference>
<reference evidence="7 8" key="1">
    <citation type="submission" date="2020-08" db="EMBL/GenBank/DDBJ databases">
        <authorList>
            <person name="Hejnol A."/>
        </authorList>
    </citation>
    <scope>NUCLEOTIDE SEQUENCE [LARGE SCALE GENOMIC DNA]</scope>
</reference>
<dbReference type="GO" id="GO:0042574">
    <property type="term" value="P:retinal metabolic process"/>
    <property type="evidence" value="ECO:0007669"/>
    <property type="project" value="TreeGrafter"/>
</dbReference>
<feature type="binding site" evidence="5">
    <location>
        <position position="239"/>
    </location>
    <ligand>
        <name>Fe cation</name>
        <dbReference type="ChEBI" id="CHEBI:24875"/>
        <note>catalytic</note>
    </ligand>
</feature>